<feature type="transmembrane region" description="Helical" evidence="1">
    <location>
        <begin position="189"/>
        <end position="211"/>
    </location>
</feature>
<feature type="transmembrane region" description="Helical" evidence="1">
    <location>
        <begin position="450"/>
        <end position="470"/>
    </location>
</feature>
<dbReference type="Pfam" id="PF03929">
    <property type="entry name" value="PepSY_TM"/>
    <property type="match status" value="1"/>
</dbReference>
<proteinExistence type="predicted"/>
<dbReference type="EMBL" id="BNAH01000011">
    <property type="protein sequence ID" value="GHE95986.1"/>
    <property type="molecule type" value="Genomic_DNA"/>
</dbReference>
<feature type="transmembrane region" description="Helical" evidence="1">
    <location>
        <begin position="350"/>
        <end position="371"/>
    </location>
</feature>
<gene>
    <name evidence="2" type="ORF">GCM10011501_27000</name>
</gene>
<keyword evidence="1" id="KW-0812">Transmembrane</keyword>
<feature type="transmembrane region" description="Helical" evidence="1">
    <location>
        <begin position="425"/>
        <end position="443"/>
    </location>
</feature>
<dbReference type="PANTHER" id="PTHR34219:SF4">
    <property type="entry name" value="PEPSY DOMAIN-CONTAINING PROTEIN"/>
    <property type="match status" value="1"/>
</dbReference>
<comment type="caution">
    <text evidence="2">The sequence shown here is derived from an EMBL/GenBank/DDBJ whole genome shotgun (WGS) entry which is preliminary data.</text>
</comment>
<keyword evidence="1" id="KW-0472">Membrane</keyword>
<sequence length="533" mass="61032">MKPRFRQSMNWLHTWAGFSFGWLLYFIFVTGTVGYFDSEIDRWMKPEITVVEQLDNQSSVLSAAELQLQQLAPESSQWYISLPTARMPFVQIQWLQLANKETNTPRGWQEKYLDVSSGVTNSVRETAGGETLYRMHYNLHYVPELVGYILTSLATMLMLIGLVTGVVIHKKIFIEFFTFRAKKGIRSWLDIHNIFSVLPLPFHLMITYSGLLLLMGVTMSSIIDVRYGEGRENHKKFYDEAQLDIKEVQFIDLAPEALSIETVLADVAVRYKDQNVSFIGFIERGSENEHYEIWFDKYEGIHLVSAVEYRVNGDKVEIEIATEKAGSAARIYDLFEHLHEGLFANIYLRWLYFISGLLGAAMVATGMILWIKKRQINGASARPFSVISIIERINIGIILGLPIAIAGYFWGNRLLPVNIEHRADWEVHCFFIALLASICFCLCRSVKKSWLNLLWFTAGVYLLTPLVNMVTTEHSIIGSIKRNDWLMLGFDLSMLFFAGCFALAAIIVQRKNAKAQANEEHIVIQQKLKESAY</sequence>
<feature type="transmembrane region" description="Helical" evidence="1">
    <location>
        <begin position="485"/>
        <end position="508"/>
    </location>
</feature>
<evidence type="ECO:0000256" key="1">
    <source>
        <dbReference type="SAM" id="Phobius"/>
    </source>
</evidence>
<feature type="transmembrane region" description="Helical" evidence="1">
    <location>
        <begin position="145"/>
        <end position="168"/>
    </location>
</feature>
<protein>
    <submittedName>
        <fullName evidence="2">Iron-regulated membrane protein</fullName>
    </submittedName>
</protein>
<feature type="transmembrane region" description="Helical" evidence="1">
    <location>
        <begin position="392"/>
        <end position="410"/>
    </location>
</feature>
<dbReference type="RefSeq" id="WP_229817316.1">
    <property type="nucleotide sequence ID" value="NZ_BNAH01000011.1"/>
</dbReference>
<dbReference type="PANTHER" id="PTHR34219">
    <property type="entry name" value="IRON-REGULATED INNER MEMBRANE PROTEIN-RELATED"/>
    <property type="match status" value="1"/>
</dbReference>
<keyword evidence="3" id="KW-1185">Reference proteome</keyword>
<evidence type="ECO:0000313" key="2">
    <source>
        <dbReference type="EMBL" id="GHE95986.1"/>
    </source>
</evidence>
<name>A0ABQ3IZA1_9GAMM</name>
<keyword evidence="1" id="KW-1133">Transmembrane helix</keyword>
<evidence type="ECO:0000313" key="3">
    <source>
        <dbReference type="Proteomes" id="UP000626370"/>
    </source>
</evidence>
<reference evidence="3" key="1">
    <citation type="journal article" date="2019" name="Int. J. Syst. Evol. Microbiol.">
        <title>The Global Catalogue of Microorganisms (GCM) 10K type strain sequencing project: providing services to taxonomists for standard genome sequencing and annotation.</title>
        <authorList>
            <consortium name="The Broad Institute Genomics Platform"/>
            <consortium name="The Broad Institute Genome Sequencing Center for Infectious Disease"/>
            <person name="Wu L."/>
            <person name="Ma J."/>
        </authorList>
    </citation>
    <scope>NUCLEOTIDE SEQUENCE [LARGE SCALE GENOMIC DNA]</scope>
    <source>
        <strain evidence="3">CGMCC 1.15922</strain>
    </source>
</reference>
<dbReference type="InterPro" id="IPR005625">
    <property type="entry name" value="PepSY-ass_TM"/>
</dbReference>
<dbReference type="Proteomes" id="UP000626370">
    <property type="component" value="Unassembled WGS sequence"/>
</dbReference>
<accession>A0ABQ3IZA1</accession>
<organism evidence="2 3">
    <name type="scientific">Thalassotalea profundi</name>
    <dbReference type="NCBI Taxonomy" id="2036687"/>
    <lineage>
        <taxon>Bacteria</taxon>
        <taxon>Pseudomonadati</taxon>
        <taxon>Pseudomonadota</taxon>
        <taxon>Gammaproteobacteria</taxon>
        <taxon>Alteromonadales</taxon>
        <taxon>Colwelliaceae</taxon>
        <taxon>Thalassotalea</taxon>
    </lineage>
</organism>
<feature type="transmembrane region" description="Helical" evidence="1">
    <location>
        <begin position="12"/>
        <end position="36"/>
    </location>
</feature>